<evidence type="ECO:0000256" key="1">
    <source>
        <dbReference type="ARBA" id="ARBA00022722"/>
    </source>
</evidence>
<dbReference type="Gene3D" id="3.40.50.300">
    <property type="entry name" value="P-loop containing nucleotide triphosphate hydrolases"/>
    <property type="match status" value="4"/>
</dbReference>
<evidence type="ECO:0000256" key="12">
    <source>
        <dbReference type="ARBA" id="ARBA00034808"/>
    </source>
</evidence>
<evidence type="ECO:0000256" key="8">
    <source>
        <dbReference type="ARBA" id="ARBA00023125"/>
    </source>
</evidence>
<feature type="domain" description="UvrD-like helicase ATP-binding" evidence="16">
    <location>
        <begin position="4"/>
        <end position="477"/>
    </location>
</feature>
<comment type="catalytic activity">
    <reaction evidence="11">
        <text>Couples ATP hydrolysis with the unwinding of duplex DNA by translocating in the 3'-5' direction.</text>
        <dbReference type="EC" id="5.6.2.4"/>
    </reaction>
</comment>
<evidence type="ECO:0000256" key="9">
    <source>
        <dbReference type="ARBA" id="ARBA00023204"/>
    </source>
</evidence>
<dbReference type="InterPro" id="IPR011604">
    <property type="entry name" value="PDDEXK-like_dom_sf"/>
</dbReference>
<dbReference type="GO" id="GO:0005524">
    <property type="term" value="F:ATP binding"/>
    <property type="evidence" value="ECO:0007669"/>
    <property type="project" value="UniProtKB-UniRule"/>
</dbReference>
<dbReference type="EC" id="5.6.2.4" evidence="12"/>
<dbReference type="PROSITE" id="PS51217">
    <property type="entry name" value="UVRD_HELICASE_CTER"/>
    <property type="match status" value="1"/>
</dbReference>
<evidence type="ECO:0000256" key="11">
    <source>
        <dbReference type="ARBA" id="ARBA00034617"/>
    </source>
</evidence>
<dbReference type="SUPFAM" id="SSF52540">
    <property type="entry name" value="P-loop containing nucleoside triphosphate hydrolases"/>
    <property type="match status" value="1"/>
</dbReference>
<evidence type="ECO:0000256" key="15">
    <source>
        <dbReference type="PROSITE-ProRule" id="PRU00560"/>
    </source>
</evidence>
<evidence type="ECO:0000313" key="18">
    <source>
        <dbReference type="EMBL" id="SMX24999.1"/>
    </source>
</evidence>
<evidence type="ECO:0000256" key="4">
    <source>
        <dbReference type="ARBA" id="ARBA00022801"/>
    </source>
</evidence>
<dbReference type="AlphaFoldDB" id="A0A238J2P8"/>
<dbReference type="GO" id="GO:0033202">
    <property type="term" value="C:DNA helicase complex"/>
    <property type="evidence" value="ECO:0007669"/>
    <property type="project" value="TreeGrafter"/>
</dbReference>
<keyword evidence="6" id="KW-0269">Exonuclease</keyword>
<dbReference type="InterPro" id="IPR038726">
    <property type="entry name" value="PDDEXK_AddAB-type"/>
</dbReference>
<comment type="catalytic activity">
    <reaction evidence="14">
        <text>ATP + H2O = ADP + phosphate + H(+)</text>
        <dbReference type="Rhea" id="RHEA:13065"/>
        <dbReference type="ChEBI" id="CHEBI:15377"/>
        <dbReference type="ChEBI" id="CHEBI:15378"/>
        <dbReference type="ChEBI" id="CHEBI:30616"/>
        <dbReference type="ChEBI" id="CHEBI:43474"/>
        <dbReference type="ChEBI" id="CHEBI:456216"/>
        <dbReference type="EC" id="5.6.2.4"/>
    </reaction>
</comment>
<reference evidence="18 19" key="1">
    <citation type="submission" date="2017-05" db="EMBL/GenBank/DDBJ databases">
        <authorList>
            <person name="Song R."/>
            <person name="Chenine A.L."/>
            <person name="Ruprecht R.M."/>
        </authorList>
    </citation>
    <scope>NUCLEOTIDE SEQUENCE [LARGE SCALE GENOMIC DNA]</scope>
    <source>
        <strain evidence="18 19">CECT 8489</strain>
    </source>
</reference>
<keyword evidence="19" id="KW-1185">Reference proteome</keyword>
<dbReference type="PANTHER" id="PTHR11070">
    <property type="entry name" value="UVRD / RECB / PCRA DNA HELICASE FAMILY MEMBER"/>
    <property type="match status" value="1"/>
</dbReference>
<dbReference type="GO" id="GO:0043138">
    <property type="term" value="F:3'-5' DNA helicase activity"/>
    <property type="evidence" value="ECO:0007669"/>
    <property type="project" value="UniProtKB-EC"/>
</dbReference>
<dbReference type="Proteomes" id="UP000201838">
    <property type="component" value="Unassembled WGS sequence"/>
</dbReference>
<evidence type="ECO:0000256" key="14">
    <source>
        <dbReference type="ARBA" id="ARBA00048988"/>
    </source>
</evidence>
<keyword evidence="7 15" id="KW-0067">ATP-binding</keyword>
<dbReference type="InterPro" id="IPR000212">
    <property type="entry name" value="DNA_helicase_UvrD/REP"/>
</dbReference>
<keyword evidence="5 15" id="KW-0347">Helicase</keyword>
<dbReference type="Pfam" id="PF12705">
    <property type="entry name" value="PDDEXK_1"/>
    <property type="match status" value="1"/>
</dbReference>
<feature type="domain" description="UvrD-like helicase C-terminal" evidence="17">
    <location>
        <begin position="492"/>
        <end position="774"/>
    </location>
</feature>
<evidence type="ECO:0000259" key="17">
    <source>
        <dbReference type="PROSITE" id="PS51217"/>
    </source>
</evidence>
<dbReference type="InterPro" id="IPR014016">
    <property type="entry name" value="UvrD-like_ATP-bd"/>
</dbReference>
<keyword evidence="3" id="KW-0227">DNA damage</keyword>
<dbReference type="PANTHER" id="PTHR11070:SF2">
    <property type="entry name" value="ATP-DEPENDENT DNA HELICASE SRS2"/>
    <property type="match status" value="1"/>
</dbReference>
<sequence length="1114" mass="121117">MTKLTDASIAQNRAADPNASTWLSANAGSGKTRVLTDRVARLLLHGTNPQSILCLTYTKAAATEMQNRLFKRLGEWSMLDDNALRAGLSDLGEDSPPSLDQARTLFARAIETPGGLKIQTIHSFCAALLRQFPVEAGVSTQFRELDDIARAEIFSDVLDGLAKSDAPSLKALISYFTGESLVELAVSIAGSAENFLPAHAPPPSRQDIFEHMNADPQATHASILNATLTLADLQFLKSLPPILAQSAKPTDTKLGEWLADLPQTPSYRLISALESKFLFGPGTKAPFTAKTSSLPTKGFRNGPFAPHASQLQSIMETLEENRPARVAFEAANKTHALHAFAADLIPAYTAAKTARGVLDFDDLITKARDLLTDEGLAWVLYRLDGGIDHILVDEAQDTSPTQWQVIKALSAEITAGEGARPDRSRTIFAVGDKKQSIYSFQGADARRFDTTAAEFATKLKDAGKLVREELVYSFRSSPAILSAVDHTFQDGADGLGGAIEHRAFNETLPGRVDLWDLQPRPNTPEHHDWHNPVDRLSADSPTVKLAERIARKITAITQTVSIQEENGKIRPATAGDVLILVQGRGQLFDNIIAACKSANLPIAGADRLKISAELAVRDLLALLSFLALPEDDLSLATALRSPLFGWGEQDLFSLAQPRKGYLWQALRENKADHPETHARLDRLRKDADFQRPFELLELILTRHGGRKALMARLGPEAEDGINELLNQAILYEQQDVPSLTGFVTRASASDVDIKRQSETSGDLIRVMTVHGAKGLEAPIVILPDTMRDDRASRDAFVIDSSDMPVWNVAQDVAPDGLADAKDAQKASDAEERQRLLYVAMTRAKNWLIVGGVEKASGEGDNRWHKAVAEGLLAAGAKRVIDDEAEILRLEFGAWPAHIPSEKLYLETFFAQTPALFYEPVKPRTPKPKPLNPSKLGGAKIVGGTVDDALSQAAMQRGTDIHLLLEALPALPEETWEAAALRLLPNAADRGDLLNEARQSILSFPEVFAPDSLAEVDLSASLPTLDGTLAGTVDRLIIAEDHVLAVDFKTNQIVPDTAETTPDGLLRQMAAYLEALEQIFPSHRIDLAILWTATPSLTHLPHGIVRPALARATTS</sequence>
<dbReference type="RefSeq" id="WP_093975200.1">
    <property type="nucleotide sequence ID" value="NZ_FXXQ01000011.1"/>
</dbReference>
<dbReference type="OrthoDB" id="9810135at2"/>
<dbReference type="InterPro" id="IPR027417">
    <property type="entry name" value="P-loop_NTPase"/>
</dbReference>
<dbReference type="GO" id="GO:0005829">
    <property type="term" value="C:cytosol"/>
    <property type="evidence" value="ECO:0007669"/>
    <property type="project" value="TreeGrafter"/>
</dbReference>
<name>A0A238J2P8_9RHOB</name>
<dbReference type="SUPFAM" id="SSF52980">
    <property type="entry name" value="Restriction endonuclease-like"/>
    <property type="match status" value="1"/>
</dbReference>
<protein>
    <recommendedName>
        <fullName evidence="12">DNA 3'-5' helicase</fullName>
        <ecNumber evidence="12">5.6.2.4</ecNumber>
    </recommendedName>
    <alternativeName>
        <fullName evidence="13">DNA 3'-5' helicase II</fullName>
    </alternativeName>
</protein>
<evidence type="ECO:0000256" key="2">
    <source>
        <dbReference type="ARBA" id="ARBA00022741"/>
    </source>
</evidence>
<dbReference type="GO" id="GO:0000725">
    <property type="term" value="P:recombinational repair"/>
    <property type="evidence" value="ECO:0007669"/>
    <property type="project" value="TreeGrafter"/>
</dbReference>
<dbReference type="InterPro" id="IPR011335">
    <property type="entry name" value="Restrct_endonuc-II-like"/>
</dbReference>
<accession>A0A238J2P8</accession>
<dbReference type="PROSITE" id="PS51198">
    <property type="entry name" value="UVRD_HELICASE_ATP_BIND"/>
    <property type="match status" value="1"/>
</dbReference>
<evidence type="ECO:0000256" key="5">
    <source>
        <dbReference type="ARBA" id="ARBA00022806"/>
    </source>
</evidence>
<keyword evidence="2 15" id="KW-0547">Nucleotide-binding</keyword>
<dbReference type="Pfam" id="PF13361">
    <property type="entry name" value="UvrD_C"/>
    <property type="match status" value="1"/>
</dbReference>
<evidence type="ECO:0000256" key="7">
    <source>
        <dbReference type="ARBA" id="ARBA00022840"/>
    </source>
</evidence>
<dbReference type="Gene3D" id="1.10.486.10">
    <property type="entry name" value="PCRA, domain 4"/>
    <property type="match status" value="1"/>
</dbReference>
<dbReference type="EMBL" id="FXXQ01000011">
    <property type="protein sequence ID" value="SMX24999.1"/>
    <property type="molecule type" value="Genomic_DNA"/>
</dbReference>
<dbReference type="Gene3D" id="3.90.320.10">
    <property type="match status" value="1"/>
</dbReference>
<evidence type="ECO:0000259" key="16">
    <source>
        <dbReference type="PROSITE" id="PS51198"/>
    </source>
</evidence>
<keyword evidence="9" id="KW-0234">DNA repair</keyword>
<evidence type="ECO:0000256" key="3">
    <source>
        <dbReference type="ARBA" id="ARBA00022763"/>
    </source>
</evidence>
<dbReference type="GO" id="GO:0003677">
    <property type="term" value="F:DNA binding"/>
    <property type="evidence" value="ECO:0007669"/>
    <property type="project" value="UniProtKB-KW"/>
</dbReference>
<evidence type="ECO:0000313" key="19">
    <source>
        <dbReference type="Proteomes" id="UP000201838"/>
    </source>
</evidence>
<organism evidence="18 19">
    <name type="scientific">Boseongicola aestuarii</name>
    <dbReference type="NCBI Taxonomy" id="1470561"/>
    <lineage>
        <taxon>Bacteria</taxon>
        <taxon>Pseudomonadati</taxon>
        <taxon>Pseudomonadota</taxon>
        <taxon>Alphaproteobacteria</taxon>
        <taxon>Rhodobacterales</taxon>
        <taxon>Paracoccaceae</taxon>
        <taxon>Boseongicola</taxon>
    </lineage>
</organism>
<evidence type="ECO:0000256" key="10">
    <source>
        <dbReference type="ARBA" id="ARBA00023235"/>
    </source>
</evidence>
<dbReference type="NCBIfam" id="TIGR02784">
    <property type="entry name" value="addA_alphas"/>
    <property type="match status" value="1"/>
</dbReference>
<keyword evidence="1" id="KW-0540">Nuclease</keyword>
<gene>
    <name evidence="18" type="primary">addA</name>
    <name evidence="18" type="ORF">BOA8489_03132</name>
</gene>
<dbReference type="InterPro" id="IPR014151">
    <property type="entry name" value="DNA_helicase_AddA"/>
</dbReference>
<evidence type="ECO:0000256" key="13">
    <source>
        <dbReference type="ARBA" id="ARBA00034923"/>
    </source>
</evidence>
<feature type="binding site" evidence="15">
    <location>
        <begin position="25"/>
        <end position="32"/>
    </location>
    <ligand>
        <name>ATP</name>
        <dbReference type="ChEBI" id="CHEBI:30616"/>
    </ligand>
</feature>
<dbReference type="Pfam" id="PF00580">
    <property type="entry name" value="UvrD-helicase"/>
    <property type="match status" value="1"/>
</dbReference>
<dbReference type="GO" id="GO:0004527">
    <property type="term" value="F:exonuclease activity"/>
    <property type="evidence" value="ECO:0007669"/>
    <property type="project" value="UniProtKB-KW"/>
</dbReference>
<evidence type="ECO:0000256" key="6">
    <source>
        <dbReference type="ARBA" id="ARBA00022839"/>
    </source>
</evidence>
<dbReference type="GO" id="GO:0016887">
    <property type="term" value="F:ATP hydrolysis activity"/>
    <property type="evidence" value="ECO:0007669"/>
    <property type="project" value="RHEA"/>
</dbReference>
<keyword evidence="4 15" id="KW-0378">Hydrolase</keyword>
<keyword evidence="10" id="KW-0413">Isomerase</keyword>
<keyword evidence="8" id="KW-0238">DNA-binding</keyword>
<proteinExistence type="predicted"/>
<dbReference type="InterPro" id="IPR014017">
    <property type="entry name" value="DNA_helicase_UvrD-like_C"/>
</dbReference>